<evidence type="ECO:0000313" key="2">
    <source>
        <dbReference type="Proteomes" id="UP000827986"/>
    </source>
</evidence>
<organism evidence="1 2">
    <name type="scientific">Mauremys mutica</name>
    <name type="common">yellowpond turtle</name>
    <dbReference type="NCBI Taxonomy" id="74926"/>
    <lineage>
        <taxon>Eukaryota</taxon>
        <taxon>Metazoa</taxon>
        <taxon>Chordata</taxon>
        <taxon>Craniata</taxon>
        <taxon>Vertebrata</taxon>
        <taxon>Euteleostomi</taxon>
        <taxon>Archelosauria</taxon>
        <taxon>Testudinata</taxon>
        <taxon>Testudines</taxon>
        <taxon>Cryptodira</taxon>
        <taxon>Durocryptodira</taxon>
        <taxon>Testudinoidea</taxon>
        <taxon>Geoemydidae</taxon>
        <taxon>Geoemydinae</taxon>
        <taxon>Mauremys</taxon>
    </lineage>
</organism>
<dbReference type="Proteomes" id="UP000827986">
    <property type="component" value="Unassembled WGS sequence"/>
</dbReference>
<comment type="caution">
    <text evidence="1">The sequence shown here is derived from an EMBL/GenBank/DDBJ whole genome shotgun (WGS) entry which is preliminary data.</text>
</comment>
<protein>
    <submittedName>
        <fullName evidence="1">Uncharacterized protein</fullName>
    </submittedName>
</protein>
<name>A0A9D4B8F7_9SAUR</name>
<reference evidence="1" key="1">
    <citation type="submission" date="2021-09" db="EMBL/GenBank/DDBJ databases">
        <title>The genome of Mauremys mutica provides insights into the evolution of semi-aquatic lifestyle.</title>
        <authorList>
            <person name="Gong S."/>
            <person name="Gao Y."/>
        </authorList>
    </citation>
    <scope>NUCLEOTIDE SEQUENCE</scope>
    <source>
        <strain evidence="1">MM-2020</strain>
        <tissue evidence="1">Muscle</tissue>
    </source>
</reference>
<accession>A0A9D4B8F7</accession>
<gene>
    <name evidence="1" type="ORF">KIL84_013054</name>
</gene>
<proteinExistence type="predicted"/>
<sequence>MPRCYPKLLYRGRSKAMLSGEHLDEEMYFNIEQRGWVQACNVDVCKDTEATPLVVNSQPGEDLGPKFQDFFGKPNSSEHSRVEEPFMEELVEDIASQPGTKLGIWQKLAITASRSLHIANRIKKATIRQKRPIASDRANPRIAYENSCCFREGFLEENVQVKAVDISDVQILTHLAISKQEISYSAPRVGARKAEKLSEIGVMKFNAKLPFKRVEFGVPEGAEPPSPIALGDSKEKDLSATVQWRHELSCVDDCPAFLNYNASGRNVLPLFSNNHKGKAEGDDMGYTLETQPVWEQPVQVWDPDKSVKDSPTIPSMHSTKWVCLEEERSGNQAT</sequence>
<dbReference type="EMBL" id="JAHDVG010000464">
    <property type="protein sequence ID" value="KAH1185113.1"/>
    <property type="molecule type" value="Genomic_DNA"/>
</dbReference>
<dbReference type="AlphaFoldDB" id="A0A9D4B8F7"/>
<keyword evidence="2" id="KW-1185">Reference proteome</keyword>
<evidence type="ECO:0000313" key="1">
    <source>
        <dbReference type="EMBL" id="KAH1185113.1"/>
    </source>
</evidence>